<evidence type="ECO:0000256" key="2">
    <source>
        <dbReference type="ARBA" id="ARBA00023125"/>
    </source>
</evidence>
<evidence type="ECO:0000256" key="1">
    <source>
        <dbReference type="ARBA" id="ARBA00023015"/>
    </source>
</evidence>
<dbReference type="SMART" id="SM00342">
    <property type="entry name" value="HTH_ARAC"/>
    <property type="match status" value="1"/>
</dbReference>
<dbReference type="PROSITE" id="PS01124">
    <property type="entry name" value="HTH_ARAC_FAMILY_2"/>
    <property type="match status" value="1"/>
</dbReference>
<keyword evidence="6" id="KW-1185">Reference proteome</keyword>
<evidence type="ECO:0000313" key="6">
    <source>
        <dbReference type="Proteomes" id="UP000460272"/>
    </source>
</evidence>
<dbReference type="GO" id="GO:0043565">
    <property type="term" value="F:sequence-specific DNA binding"/>
    <property type="evidence" value="ECO:0007669"/>
    <property type="project" value="InterPro"/>
</dbReference>
<protein>
    <submittedName>
        <fullName evidence="5">Helix-turn-helix domain-containing protein</fullName>
    </submittedName>
</protein>
<accession>A0A6P2BTF4</accession>
<evidence type="ECO:0000313" key="5">
    <source>
        <dbReference type="EMBL" id="TVZ02178.1"/>
    </source>
</evidence>
<keyword evidence="3" id="KW-0804">Transcription</keyword>
<proteinExistence type="predicted"/>
<dbReference type="Gene3D" id="1.10.10.60">
    <property type="entry name" value="Homeodomain-like"/>
    <property type="match status" value="1"/>
</dbReference>
<name>A0A6P2BTF4_9ACTN</name>
<dbReference type="PANTHER" id="PTHR46796">
    <property type="entry name" value="HTH-TYPE TRANSCRIPTIONAL ACTIVATOR RHAS-RELATED"/>
    <property type="match status" value="1"/>
</dbReference>
<evidence type="ECO:0000259" key="4">
    <source>
        <dbReference type="PROSITE" id="PS01124"/>
    </source>
</evidence>
<dbReference type="Pfam" id="PF12833">
    <property type="entry name" value="HTH_18"/>
    <property type="match status" value="1"/>
</dbReference>
<comment type="caution">
    <text evidence="5">The sequence shown here is derived from an EMBL/GenBank/DDBJ whole genome shotgun (WGS) entry which is preliminary data.</text>
</comment>
<keyword evidence="2" id="KW-0238">DNA-binding</keyword>
<dbReference type="AlphaFoldDB" id="A0A6P2BTF4"/>
<dbReference type="PANTHER" id="PTHR46796:SF6">
    <property type="entry name" value="ARAC SUBFAMILY"/>
    <property type="match status" value="1"/>
</dbReference>
<gene>
    <name evidence="5" type="ORF">EAS64_25460</name>
</gene>
<organism evidence="5 6">
    <name type="scientific">Trebonia kvetii</name>
    <dbReference type="NCBI Taxonomy" id="2480626"/>
    <lineage>
        <taxon>Bacteria</taxon>
        <taxon>Bacillati</taxon>
        <taxon>Actinomycetota</taxon>
        <taxon>Actinomycetes</taxon>
        <taxon>Streptosporangiales</taxon>
        <taxon>Treboniaceae</taxon>
        <taxon>Trebonia</taxon>
    </lineage>
</organism>
<feature type="domain" description="HTH araC/xylS-type" evidence="4">
    <location>
        <begin position="52"/>
        <end position="132"/>
    </location>
</feature>
<reference evidence="5 6" key="1">
    <citation type="submission" date="2018-11" db="EMBL/GenBank/DDBJ databases">
        <title>Trebonia kvetii gen.nov., sp.nov., a novel acidophilic actinobacterium, and proposal of the new actinobacterial family Treboniaceae fam. nov.</title>
        <authorList>
            <person name="Rapoport D."/>
            <person name="Sagova-Mareckova M."/>
            <person name="Sedlacek I."/>
            <person name="Provaznik J."/>
            <person name="Kralova S."/>
            <person name="Pavlinic D."/>
            <person name="Benes V."/>
            <person name="Kopecky J."/>
        </authorList>
    </citation>
    <scope>NUCLEOTIDE SEQUENCE [LARGE SCALE GENOMIC DNA]</scope>
    <source>
        <strain evidence="5 6">15Tr583</strain>
    </source>
</reference>
<dbReference type="OrthoDB" id="9799345at2"/>
<dbReference type="Proteomes" id="UP000460272">
    <property type="component" value="Unassembled WGS sequence"/>
</dbReference>
<dbReference type="InterPro" id="IPR050204">
    <property type="entry name" value="AraC_XylS_family_regulators"/>
</dbReference>
<dbReference type="InterPro" id="IPR018060">
    <property type="entry name" value="HTH_AraC"/>
</dbReference>
<dbReference type="EMBL" id="RPFW01000005">
    <property type="protein sequence ID" value="TVZ02178.1"/>
    <property type="molecule type" value="Genomic_DNA"/>
</dbReference>
<sequence length="132" mass="14333">MLFSALTPQLPDLSPDVLPQLGGIVLDLLAAALSQRLGTGVQPDVPQAVQLARARRYILDHIVDPDLTPAAVARALGVSVRYLYLLFQSENSSPFRWILEQRLHRAAHLLADPRQAGHSVASIAFSTGFKDA</sequence>
<evidence type="ECO:0000256" key="3">
    <source>
        <dbReference type="ARBA" id="ARBA00023163"/>
    </source>
</evidence>
<dbReference type="GO" id="GO:0003700">
    <property type="term" value="F:DNA-binding transcription factor activity"/>
    <property type="evidence" value="ECO:0007669"/>
    <property type="project" value="InterPro"/>
</dbReference>
<dbReference type="RefSeq" id="WP_145856939.1">
    <property type="nucleotide sequence ID" value="NZ_RPFW01000005.1"/>
</dbReference>
<keyword evidence="1" id="KW-0805">Transcription regulation</keyword>